<dbReference type="Proteomes" id="UP000234212">
    <property type="component" value="Unassembled WGS sequence"/>
</dbReference>
<evidence type="ECO:0000313" key="9">
    <source>
        <dbReference type="Proteomes" id="UP000307517"/>
    </source>
</evidence>
<keyword evidence="1" id="KW-0812">Transmembrane</keyword>
<protein>
    <submittedName>
        <fullName evidence="2">Uncharacterized protein</fullName>
    </submittedName>
</protein>
<keyword evidence="1" id="KW-1133">Transmembrane helix</keyword>
<organism evidence="2 10">
    <name type="scientific">Lacticaseibacillus rhamnosus</name>
    <name type="common">Lactobacillus rhamnosus</name>
    <dbReference type="NCBI Taxonomy" id="47715"/>
    <lineage>
        <taxon>Bacteria</taxon>
        <taxon>Bacillati</taxon>
        <taxon>Bacillota</taxon>
        <taxon>Bacilli</taxon>
        <taxon>Lactobacillales</taxon>
        <taxon>Lactobacillaceae</taxon>
        <taxon>Lacticaseibacillus</taxon>
    </lineage>
</organism>
<dbReference type="EMBL" id="SSHM01000001">
    <property type="protein sequence ID" value="THC80919.1"/>
    <property type="molecule type" value="Genomic_DNA"/>
</dbReference>
<dbReference type="EMBL" id="PKJX01000004">
    <property type="protein sequence ID" value="PLA56437.1"/>
    <property type="molecule type" value="Genomic_DNA"/>
</dbReference>
<evidence type="ECO:0000313" key="11">
    <source>
        <dbReference type="Proteomes" id="UP000552935"/>
    </source>
</evidence>
<accession>A0A2A5L8H6</accession>
<dbReference type="Proteomes" id="UP000307517">
    <property type="component" value="Unassembled WGS sequence"/>
</dbReference>
<dbReference type="OrthoDB" id="2312099at2"/>
<comment type="caution">
    <text evidence="2">The sequence shown here is derived from an EMBL/GenBank/DDBJ whole genome shotgun (WGS) entry which is preliminary data.</text>
</comment>
<evidence type="ECO:0000313" key="2">
    <source>
        <dbReference type="EMBL" id="NVO87444.1"/>
    </source>
</evidence>
<dbReference type="EMBL" id="MTJY01000019">
    <property type="protein sequence ID" value="ONN75514.1"/>
    <property type="molecule type" value="Genomic_DNA"/>
</dbReference>
<keyword evidence="1" id="KW-0472">Membrane</keyword>
<accession>A0A0E3CMG2</accession>
<evidence type="ECO:0000313" key="8">
    <source>
        <dbReference type="Proteomes" id="UP000234212"/>
    </source>
</evidence>
<dbReference type="EMBL" id="JABXWP010000003">
    <property type="protein sequence ID" value="NVO87444.1"/>
    <property type="molecule type" value="Genomic_DNA"/>
</dbReference>
<evidence type="ECO:0000313" key="3">
    <source>
        <dbReference type="EMBL" id="NZA05993.1"/>
    </source>
</evidence>
<dbReference type="AlphaFoldDB" id="A0A0E3CMG2"/>
<dbReference type="Proteomes" id="UP000542889">
    <property type="component" value="Unassembled WGS sequence"/>
</dbReference>
<name>A0A0E3CMG2_LACRH</name>
<reference evidence="3 11" key="5">
    <citation type="submission" date="2020-07" db="EMBL/GenBank/DDBJ databases">
        <title>Organ Donor 1.</title>
        <authorList>
            <person name="Marsh A.J."/>
            <person name="Azcarate-Peril M.A."/>
        </authorList>
    </citation>
    <scope>NUCLEOTIDE SEQUENCE [LARGE SCALE GENOMIC DNA]</scope>
    <source>
        <strain evidence="3 11">AMC0712</strain>
    </source>
</reference>
<evidence type="ECO:0000313" key="4">
    <source>
        <dbReference type="EMBL" id="ONN75514.1"/>
    </source>
</evidence>
<dbReference type="EMBL" id="JACCKI010000016">
    <property type="protein sequence ID" value="NZA05993.1"/>
    <property type="molecule type" value="Genomic_DNA"/>
</dbReference>
<evidence type="ECO:0000313" key="6">
    <source>
        <dbReference type="EMBL" id="THC80919.1"/>
    </source>
</evidence>
<dbReference type="eggNOG" id="ENOG5030BDI">
    <property type="taxonomic scope" value="Bacteria"/>
</dbReference>
<sequence length="64" mass="7344">MSILRGAKWTLITLTLVATLLLFSNYATAGILLMALDIFLSFFYAVIKSRCDRRQMHKMPLLHN</sequence>
<feature type="transmembrane region" description="Helical" evidence="1">
    <location>
        <begin position="7"/>
        <end position="23"/>
    </location>
</feature>
<dbReference type="Proteomes" id="UP000189067">
    <property type="component" value="Unassembled WGS sequence"/>
</dbReference>
<dbReference type="RefSeq" id="WP_005684071.1">
    <property type="nucleotide sequence ID" value="NZ_BSWG01000013.1"/>
</dbReference>
<evidence type="ECO:0000313" key="7">
    <source>
        <dbReference type="Proteomes" id="UP000189067"/>
    </source>
</evidence>
<feature type="transmembrane region" description="Helical" evidence="1">
    <location>
        <begin position="29"/>
        <end position="47"/>
    </location>
</feature>
<reference evidence="4 7" key="1">
    <citation type="submission" date="2017-01" db="EMBL/GenBank/DDBJ databases">
        <title>In silico prediction, in vitro antibacterial spectrum and physicochemical properties of a putative bacteriocin produced by Lactobacillus rhamnosus strain L156.4.</title>
        <authorList>
            <person name="Silveira A.M."/>
            <person name="Monteiro A.S."/>
            <person name="Santos V.L."/>
            <person name="Nicoli J.R."/>
            <person name="Azevedo V."/>
            <person name="Soares S.C."/>
            <person name="Castro-Oliveira L."/>
            <person name="Dias-Souza M.V."/>
            <person name="Nardi R.M."/>
        </authorList>
    </citation>
    <scope>NUCLEOTIDE SEQUENCE [LARGE SCALE GENOMIC DNA]</scope>
    <source>
        <strain evidence="4 7">L156.4</strain>
    </source>
</reference>
<dbReference type="GeneID" id="69831204"/>
<gene>
    <name evidence="4" type="ORF">BWR10_03300</name>
    <name evidence="5" type="ORF">CYJ91_09820</name>
    <name evidence="6" type="ORF">E6L36_11420</name>
    <name evidence="3" type="ORF">H0N82_13060</name>
    <name evidence="2" type="ORF">HWN39_02900</name>
</gene>
<evidence type="ECO:0000256" key="1">
    <source>
        <dbReference type="SAM" id="Phobius"/>
    </source>
</evidence>
<dbReference type="Proteomes" id="UP000552935">
    <property type="component" value="Unassembled WGS sequence"/>
</dbReference>
<reference evidence="5 8" key="2">
    <citation type="submission" date="2017-12" db="EMBL/GenBank/DDBJ databases">
        <title>Phylogenetic diversity of female urinary microbiome.</title>
        <authorList>
            <person name="Thomas-White K."/>
            <person name="Wolfe A.J."/>
        </authorList>
    </citation>
    <scope>NUCLEOTIDE SEQUENCE [LARGE SCALE GENOMIC DNA]</scope>
    <source>
        <strain evidence="5 8">UMB0004</strain>
    </source>
</reference>
<evidence type="ECO:0000313" key="5">
    <source>
        <dbReference type="EMBL" id="PLA56437.1"/>
    </source>
</evidence>
<evidence type="ECO:0000313" key="10">
    <source>
        <dbReference type="Proteomes" id="UP000542889"/>
    </source>
</evidence>
<reference evidence="6 9" key="3">
    <citation type="submission" date="2019-04" db="EMBL/GenBank/DDBJ databases">
        <title>Genome Announcement to Ensure Probiotic Safety of Lactobacillus rhamnosus UBLR-58.</title>
        <authorList>
            <person name="Sulthana A."/>
            <person name="Lakshmi S.G."/>
            <person name="Madempudi R.S."/>
        </authorList>
    </citation>
    <scope>NUCLEOTIDE SEQUENCE [LARGE SCALE GENOMIC DNA]</scope>
    <source>
        <strain evidence="6 9">UBLR-58</strain>
    </source>
</reference>
<proteinExistence type="predicted"/>
<reference evidence="2 10" key="4">
    <citation type="submission" date="2020-06" db="EMBL/GenBank/DDBJ databases">
        <title>Lactobacillus rhamnosus QC,genome.</title>
        <authorList>
            <person name="Yi H."/>
            <person name="Jin M."/>
        </authorList>
    </citation>
    <scope>NUCLEOTIDE SEQUENCE [LARGE SCALE GENOMIC DNA]</scope>
    <source>
        <strain evidence="2 10">QC</strain>
    </source>
</reference>